<dbReference type="Gene3D" id="3.40.50.2300">
    <property type="match status" value="2"/>
</dbReference>
<dbReference type="EMBL" id="CP000155">
    <property type="protein sequence ID" value="ABC30384.1"/>
    <property type="molecule type" value="Genomic_DNA"/>
</dbReference>
<dbReference type="OrthoDB" id="1680494at2"/>
<dbReference type="eggNOG" id="COG2984">
    <property type="taxonomic scope" value="Bacteria"/>
</dbReference>
<dbReference type="RefSeq" id="WP_011397452.1">
    <property type="nucleotide sequence ID" value="NC_007645.1"/>
</dbReference>
<gene>
    <name evidence="1" type="ordered locus">HCH_03644</name>
</gene>
<dbReference type="HOGENOM" id="CLU_050532_0_0_6"/>
<dbReference type="KEGG" id="hch:HCH_03644"/>
<dbReference type="STRING" id="349521.HCH_03644"/>
<proteinExistence type="predicted"/>
<dbReference type="Proteomes" id="UP000000238">
    <property type="component" value="Chromosome"/>
</dbReference>
<reference evidence="1 2" key="1">
    <citation type="journal article" date="2005" name="Nucleic Acids Res.">
        <title>Genomic blueprint of Hahella chejuensis, a marine microbe producing an algicidal agent.</title>
        <authorList>
            <person name="Jeong H."/>
            <person name="Yim J.H."/>
            <person name="Lee C."/>
            <person name="Choi S.-H."/>
            <person name="Park Y.K."/>
            <person name="Yoon S.H."/>
            <person name="Hur C.-G."/>
            <person name="Kang H.-Y."/>
            <person name="Kim D."/>
            <person name="Lee H.H."/>
            <person name="Park K.H."/>
            <person name="Park S.-H."/>
            <person name="Park H.-S."/>
            <person name="Lee H.K."/>
            <person name="Oh T.K."/>
            <person name="Kim J.F."/>
        </authorList>
    </citation>
    <scope>NUCLEOTIDE SEQUENCE [LARGE SCALE GENOMIC DNA]</scope>
    <source>
        <strain evidence="1 2">KCTC 2396</strain>
    </source>
</reference>
<dbReference type="AlphaFoldDB" id="Q2SG40"/>
<dbReference type="PANTHER" id="PTHR35271:SF1">
    <property type="entry name" value="ABC TRANSPORTER, SUBSTRATE-BINDING LIPOPROTEIN"/>
    <property type="match status" value="1"/>
</dbReference>
<organism evidence="1 2">
    <name type="scientific">Hahella chejuensis (strain KCTC 2396)</name>
    <dbReference type="NCBI Taxonomy" id="349521"/>
    <lineage>
        <taxon>Bacteria</taxon>
        <taxon>Pseudomonadati</taxon>
        <taxon>Pseudomonadota</taxon>
        <taxon>Gammaproteobacteria</taxon>
        <taxon>Oceanospirillales</taxon>
        <taxon>Hahellaceae</taxon>
        <taxon>Hahella</taxon>
    </lineage>
</organism>
<dbReference type="Pfam" id="PF04392">
    <property type="entry name" value="ABC_sub_bind"/>
    <property type="match status" value="1"/>
</dbReference>
<keyword evidence="2" id="KW-1185">Reference proteome</keyword>
<sequence>MRIKRYLVALTTLTLALFTSVATAATSVKAEAASQFSMEPTTNQGQRWRIGYYEGGEYPDYQRELIVTVRSLMDMGWIKKADIPPQKGDQTSDLWRWLSESAQSDYIEFVKDAHYNANWDDNLRAQMKKDIIKRFSEKKDIDLMIAMGTWAGLDLANNEHSTPTLVFSASDPLSAGIIKSIDDSGYDHLHATMDPFRYDRHIRVFHDITGFKRLGIAYENSQNGRSYAAVDTIEALSKELKFTITPCYTKSDIADVSMAEHSVIDCFQKLAPKVDAIYITEQGGVTRKTLPVIVKTAQKYNVPTFSQSGSEEVRYGVLASLSQFNFKYFGEFHAQTMARIFNGAKPNELPQLFEEPARMALNLKTAEVIGFNPSLLLLGASDEIYREVETPQ</sequence>
<evidence type="ECO:0000313" key="1">
    <source>
        <dbReference type="EMBL" id="ABC30384.1"/>
    </source>
</evidence>
<evidence type="ECO:0000313" key="2">
    <source>
        <dbReference type="Proteomes" id="UP000000238"/>
    </source>
</evidence>
<protein>
    <submittedName>
        <fullName evidence="1">ABC-type uncharacterized transport system, periplasmic component</fullName>
    </submittedName>
</protein>
<name>Q2SG40_HAHCH</name>
<dbReference type="InterPro" id="IPR007487">
    <property type="entry name" value="ABC_transpt-TYRBP-like"/>
</dbReference>
<accession>Q2SG40</accession>
<dbReference type="PANTHER" id="PTHR35271">
    <property type="entry name" value="ABC TRANSPORTER, SUBSTRATE-BINDING LIPOPROTEIN-RELATED"/>
    <property type="match status" value="1"/>
</dbReference>